<keyword evidence="3" id="KW-0564">Palmitate</keyword>
<dbReference type="InterPro" id="IPR036328">
    <property type="entry name" value="MliC_sf"/>
</dbReference>
<dbReference type="PANTHER" id="PTHR37549:SF1">
    <property type="entry name" value="LIPOPROTEIN LPRI"/>
    <property type="match status" value="1"/>
</dbReference>
<organism evidence="9 10">
    <name type="scientific">Pseudomonas peli</name>
    <dbReference type="NCBI Taxonomy" id="592361"/>
    <lineage>
        <taxon>Bacteria</taxon>
        <taxon>Pseudomonadati</taxon>
        <taxon>Pseudomonadota</taxon>
        <taxon>Gammaproteobacteria</taxon>
        <taxon>Pseudomonadales</taxon>
        <taxon>Pseudomonadaceae</taxon>
        <taxon>Pseudomonas</taxon>
    </lineage>
</organism>
<dbReference type="Pfam" id="PF09864">
    <property type="entry name" value="MliC"/>
    <property type="match status" value="1"/>
</dbReference>
<evidence type="ECO:0000313" key="10">
    <source>
        <dbReference type="Proteomes" id="UP000242418"/>
    </source>
</evidence>
<keyword evidence="4" id="KW-0449">Lipoprotein</keyword>
<keyword evidence="2" id="KW-0472">Membrane</keyword>
<dbReference type="RefSeq" id="WP_090253088.1">
    <property type="nucleotide sequence ID" value="NZ_FMTL01000002.1"/>
</dbReference>
<comment type="caution">
    <text evidence="9">The sequence shown here is derived from an EMBL/GenBank/DDBJ whole genome shotgun (WGS) entry which is preliminary data.</text>
</comment>
<feature type="coiled-coil region" evidence="5">
    <location>
        <begin position="91"/>
        <end position="118"/>
    </location>
</feature>
<dbReference type="Gene3D" id="2.40.128.200">
    <property type="match status" value="1"/>
</dbReference>
<keyword evidence="10" id="KW-1185">Reference proteome</keyword>
<evidence type="ECO:0000256" key="2">
    <source>
        <dbReference type="ARBA" id="ARBA00023136"/>
    </source>
</evidence>
<protein>
    <submittedName>
        <fullName evidence="9">Uncharacterized protein YPO0702</fullName>
    </submittedName>
</protein>
<accession>A0AB37Z8Z5</accession>
<name>A0AB37Z8Z5_9PSED</name>
<dbReference type="InterPro" id="IPR018660">
    <property type="entry name" value="MliC"/>
</dbReference>
<evidence type="ECO:0000256" key="5">
    <source>
        <dbReference type="SAM" id="Coils"/>
    </source>
</evidence>
<feature type="chain" id="PRO_5044296969" evidence="6">
    <location>
        <begin position="23"/>
        <end position="197"/>
    </location>
</feature>
<feature type="domain" description="Lysozyme inhibitor LprI-like N-terminal" evidence="7">
    <location>
        <begin position="30"/>
        <end position="108"/>
    </location>
</feature>
<dbReference type="PANTHER" id="PTHR37549">
    <property type="entry name" value="LIPOPROTEIN LPRI"/>
    <property type="match status" value="1"/>
</dbReference>
<feature type="signal peptide" evidence="6">
    <location>
        <begin position="1"/>
        <end position="22"/>
    </location>
</feature>
<keyword evidence="5" id="KW-0175">Coiled coil</keyword>
<evidence type="ECO:0000259" key="8">
    <source>
        <dbReference type="Pfam" id="PF09864"/>
    </source>
</evidence>
<dbReference type="EMBL" id="FMTL01000002">
    <property type="protein sequence ID" value="SCW67090.1"/>
    <property type="molecule type" value="Genomic_DNA"/>
</dbReference>
<evidence type="ECO:0000256" key="6">
    <source>
        <dbReference type="SAM" id="SignalP"/>
    </source>
</evidence>
<dbReference type="InterPro" id="IPR052755">
    <property type="entry name" value="Lysozyme_Inhibitor_LprI"/>
</dbReference>
<evidence type="ECO:0000259" key="7">
    <source>
        <dbReference type="Pfam" id="PF07007"/>
    </source>
</evidence>
<gene>
    <name evidence="9" type="ORF">SAMN05216370_2669</name>
</gene>
<dbReference type="InterPro" id="IPR009739">
    <property type="entry name" value="LprI-like_N"/>
</dbReference>
<feature type="domain" description="C-type lysozyme inhibitor" evidence="8">
    <location>
        <begin position="123"/>
        <end position="191"/>
    </location>
</feature>
<evidence type="ECO:0000256" key="1">
    <source>
        <dbReference type="ARBA" id="ARBA00022729"/>
    </source>
</evidence>
<dbReference type="AlphaFoldDB" id="A0AB37Z8Z5"/>
<dbReference type="Pfam" id="PF07007">
    <property type="entry name" value="LprI"/>
    <property type="match status" value="1"/>
</dbReference>
<evidence type="ECO:0000256" key="4">
    <source>
        <dbReference type="ARBA" id="ARBA00023288"/>
    </source>
</evidence>
<dbReference type="SUPFAM" id="SSF141488">
    <property type="entry name" value="YdhA-like"/>
    <property type="match status" value="1"/>
</dbReference>
<reference evidence="9 10" key="1">
    <citation type="submission" date="2016-10" db="EMBL/GenBank/DDBJ databases">
        <authorList>
            <person name="Varghese N."/>
            <person name="Submissions S."/>
        </authorList>
    </citation>
    <scope>NUCLEOTIDE SEQUENCE [LARGE SCALE GENOMIC DNA]</scope>
    <source>
        <strain evidence="9 10">DSM 17833</strain>
    </source>
</reference>
<dbReference type="Proteomes" id="UP000242418">
    <property type="component" value="Unassembled WGS sequence"/>
</dbReference>
<sequence>MFTPKRFALLALLGLPLATLQAAEPSFSCTKVEAGSIEELICQAPALAELDQKMSNVYQQASAKAINQHPPVLKAEQRGWIKGRNDCWKAADREQCVAESYRLRIAELQARYALLKGTGPVRFQCDGLPAKEVIVTYYPTEPGTLVAEFADSVSLMYQQPAASGSKYQGRNESFWEHQGEATVVWGYGSPEMKCQAK</sequence>
<keyword evidence="1 6" id="KW-0732">Signal</keyword>
<dbReference type="GO" id="GO:0005576">
    <property type="term" value="C:extracellular region"/>
    <property type="evidence" value="ECO:0007669"/>
    <property type="project" value="TreeGrafter"/>
</dbReference>
<evidence type="ECO:0000256" key="3">
    <source>
        <dbReference type="ARBA" id="ARBA00023139"/>
    </source>
</evidence>
<evidence type="ECO:0000313" key="9">
    <source>
        <dbReference type="EMBL" id="SCW67090.1"/>
    </source>
</evidence>
<proteinExistence type="predicted"/>